<dbReference type="InterPro" id="IPR036770">
    <property type="entry name" value="Ankyrin_rpt-contain_sf"/>
</dbReference>
<sequence length="219" mass="25730">MPDNFEENRKIGENEIEICRLIREDSLNGFINYINANKVPLTSYIEPSVYETNYFLIQQKKTSLIEYAAFYGSIQIFTHLALSNANITSSIWLYAIHGNNLNLIELLASNNIEPNDNTYFEILEESIKCHHNLIAHFILTKIMKEESLNFNNKTLAYCFHYYNFSFIPDDLNNKIVIFYLCEYNYYTLVKLLLKSRKINLNESNISNFLIFTNNDINQN</sequence>
<name>A0ABR2L282_9EUKA</name>
<proteinExistence type="predicted"/>
<organism evidence="1 2">
    <name type="scientific">Tritrichomonas musculus</name>
    <dbReference type="NCBI Taxonomy" id="1915356"/>
    <lineage>
        <taxon>Eukaryota</taxon>
        <taxon>Metamonada</taxon>
        <taxon>Parabasalia</taxon>
        <taxon>Tritrichomonadida</taxon>
        <taxon>Tritrichomonadidae</taxon>
        <taxon>Tritrichomonas</taxon>
    </lineage>
</organism>
<evidence type="ECO:0000313" key="1">
    <source>
        <dbReference type="EMBL" id="KAK8897442.1"/>
    </source>
</evidence>
<dbReference type="SUPFAM" id="SSF48403">
    <property type="entry name" value="Ankyrin repeat"/>
    <property type="match status" value="1"/>
</dbReference>
<evidence type="ECO:0000313" key="2">
    <source>
        <dbReference type="Proteomes" id="UP001470230"/>
    </source>
</evidence>
<gene>
    <name evidence="1" type="ORF">M9Y10_015391</name>
</gene>
<protein>
    <recommendedName>
        <fullName evidence="3">DUF3447 domain-containing protein</fullName>
    </recommendedName>
</protein>
<dbReference type="Gene3D" id="1.25.40.20">
    <property type="entry name" value="Ankyrin repeat-containing domain"/>
    <property type="match status" value="1"/>
</dbReference>
<reference evidence="1 2" key="1">
    <citation type="submission" date="2024-04" db="EMBL/GenBank/DDBJ databases">
        <title>Tritrichomonas musculus Genome.</title>
        <authorList>
            <person name="Alves-Ferreira E."/>
            <person name="Grigg M."/>
            <person name="Lorenzi H."/>
            <person name="Galac M."/>
        </authorList>
    </citation>
    <scope>NUCLEOTIDE SEQUENCE [LARGE SCALE GENOMIC DNA]</scope>
    <source>
        <strain evidence="1 2">EAF2021</strain>
    </source>
</reference>
<evidence type="ECO:0008006" key="3">
    <source>
        <dbReference type="Google" id="ProtNLM"/>
    </source>
</evidence>
<accession>A0ABR2L282</accession>
<dbReference type="EMBL" id="JAPFFF010000002">
    <property type="protein sequence ID" value="KAK8897442.1"/>
    <property type="molecule type" value="Genomic_DNA"/>
</dbReference>
<comment type="caution">
    <text evidence="1">The sequence shown here is derived from an EMBL/GenBank/DDBJ whole genome shotgun (WGS) entry which is preliminary data.</text>
</comment>
<dbReference type="Proteomes" id="UP001470230">
    <property type="component" value="Unassembled WGS sequence"/>
</dbReference>
<keyword evidence="2" id="KW-1185">Reference proteome</keyword>